<accession>A0A3S0C886</accession>
<dbReference type="PANTHER" id="PTHR43280:SF28">
    <property type="entry name" value="HTH-TYPE TRANSCRIPTIONAL ACTIVATOR RHAS"/>
    <property type="match status" value="1"/>
</dbReference>
<reference evidence="5 6" key="1">
    <citation type="submission" date="2018-12" db="EMBL/GenBank/DDBJ databases">
        <title>Bacillus ochoae sp. nov., Paenibacillus whitsoniae sp. nov., Paenibacillus spiritus sp. nov. Isolated from the Mars Exploration Rover during spacecraft assembly.</title>
        <authorList>
            <person name="Seuylemezian A."/>
            <person name="Vaishampayan P."/>
        </authorList>
    </citation>
    <scope>NUCLEOTIDE SEQUENCE [LARGE SCALE GENOMIC DNA]</scope>
    <source>
        <strain evidence="5 6">MER 54</strain>
    </source>
</reference>
<dbReference type="AlphaFoldDB" id="A0A3S0C886"/>
<evidence type="ECO:0000313" key="5">
    <source>
        <dbReference type="EMBL" id="RTE08211.1"/>
    </source>
</evidence>
<dbReference type="GO" id="GO:0043565">
    <property type="term" value="F:sequence-specific DNA binding"/>
    <property type="evidence" value="ECO:0007669"/>
    <property type="project" value="InterPro"/>
</dbReference>
<dbReference type="InterPro" id="IPR009057">
    <property type="entry name" value="Homeodomain-like_sf"/>
</dbReference>
<keyword evidence="1" id="KW-0805">Transcription regulation</keyword>
<organism evidence="5 6">
    <name type="scientific">Paenibacillus whitsoniae</name>
    <dbReference type="NCBI Taxonomy" id="2496558"/>
    <lineage>
        <taxon>Bacteria</taxon>
        <taxon>Bacillati</taxon>
        <taxon>Bacillota</taxon>
        <taxon>Bacilli</taxon>
        <taxon>Bacillales</taxon>
        <taxon>Paenibacillaceae</taxon>
        <taxon>Paenibacillus</taxon>
    </lineage>
</organism>
<dbReference type="InterPro" id="IPR003313">
    <property type="entry name" value="AraC-bd"/>
</dbReference>
<keyword evidence="6" id="KW-1185">Reference proteome</keyword>
<dbReference type="InterPro" id="IPR014710">
    <property type="entry name" value="RmlC-like_jellyroll"/>
</dbReference>
<proteinExistence type="predicted"/>
<dbReference type="Pfam" id="PF12833">
    <property type="entry name" value="HTH_18"/>
    <property type="match status" value="1"/>
</dbReference>
<dbReference type="Proteomes" id="UP000276128">
    <property type="component" value="Unassembled WGS sequence"/>
</dbReference>
<dbReference type="SMART" id="SM00342">
    <property type="entry name" value="HTH_ARAC"/>
    <property type="match status" value="1"/>
</dbReference>
<name>A0A3S0C886_9BACL</name>
<evidence type="ECO:0000256" key="3">
    <source>
        <dbReference type="ARBA" id="ARBA00023163"/>
    </source>
</evidence>
<dbReference type="Pfam" id="PF02311">
    <property type="entry name" value="AraC_binding"/>
    <property type="match status" value="1"/>
</dbReference>
<dbReference type="Gene3D" id="2.60.120.10">
    <property type="entry name" value="Jelly Rolls"/>
    <property type="match status" value="1"/>
</dbReference>
<dbReference type="RefSeq" id="WP_126142707.1">
    <property type="nucleotide sequence ID" value="NZ_RXHU01000055.1"/>
</dbReference>
<comment type="caution">
    <text evidence="5">The sequence shown here is derived from an EMBL/GenBank/DDBJ whole genome shotgun (WGS) entry which is preliminary data.</text>
</comment>
<protein>
    <submittedName>
        <fullName evidence="5">AraC family transcriptional regulator</fullName>
    </submittedName>
</protein>
<dbReference type="GO" id="GO:0003700">
    <property type="term" value="F:DNA-binding transcription factor activity"/>
    <property type="evidence" value="ECO:0007669"/>
    <property type="project" value="InterPro"/>
</dbReference>
<dbReference type="SUPFAM" id="SSF46689">
    <property type="entry name" value="Homeodomain-like"/>
    <property type="match status" value="2"/>
</dbReference>
<evidence type="ECO:0000313" key="6">
    <source>
        <dbReference type="Proteomes" id="UP000276128"/>
    </source>
</evidence>
<feature type="domain" description="HTH araC/xylS-type" evidence="4">
    <location>
        <begin position="195"/>
        <end position="293"/>
    </location>
</feature>
<dbReference type="PROSITE" id="PS01124">
    <property type="entry name" value="HTH_ARAC_FAMILY_2"/>
    <property type="match status" value="1"/>
</dbReference>
<keyword evidence="3" id="KW-0804">Transcription</keyword>
<evidence type="ECO:0000256" key="2">
    <source>
        <dbReference type="ARBA" id="ARBA00023125"/>
    </source>
</evidence>
<evidence type="ECO:0000256" key="1">
    <source>
        <dbReference type="ARBA" id="ARBA00023015"/>
    </source>
</evidence>
<dbReference type="InterPro" id="IPR018060">
    <property type="entry name" value="HTH_AraC"/>
</dbReference>
<dbReference type="CDD" id="cd02208">
    <property type="entry name" value="cupin_RmlC-like"/>
    <property type="match status" value="1"/>
</dbReference>
<dbReference type="InterPro" id="IPR037923">
    <property type="entry name" value="HTH-like"/>
</dbReference>
<dbReference type="SUPFAM" id="SSF51215">
    <property type="entry name" value="Regulatory protein AraC"/>
    <property type="match status" value="1"/>
</dbReference>
<gene>
    <name evidence="5" type="ORF">EJQ19_18400</name>
</gene>
<evidence type="ECO:0000259" key="4">
    <source>
        <dbReference type="PROSITE" id="PS01124"/>
    </source>
</evidence>
<dbReference type="EMBL" id="RXHU01000055">
    <property type="protein sequence ID" value="RTE08211.1"/>
    <property type="molecule type" value="Genomic_DNA"/>
</dbReference>
<sequence length="293" mass="33609">MTALKELKENTHMPGKHFLFNVFHNLSSGERFLYLHWHEHMEIIYFVKGSGVFDIGGISVDATPGDLLFVHSGELHAGYAVANTDVDYYAIVFNKSLLGADSGDPLYGPIVLPFMEGRKRFPLQLRPGDPPYADYLPLIHRLIDEFERKQPGYELAIRSHLQLLIAAALRCQGQEPPARREARAPLSQLHAKQFEELFAFIRAEYRRPISLEEAAQLTSMSVHHFCKTFKKLTGRTFVEYVNLFRINEAEKLLRTEGLSVTEAAEQVGFNSINYFTRTFKQFKYYSPSQCKKE</sequence>
<keyword evidence="2" id="KW-0238">DNA-binding</keyword>
<dbReference type="PANTHER" id="PTHR43280">
    <property type="entry name" value="ARAC-FAMILY TRANSCRIPTIONAL REGULATOR"/>
    <property type="match status" value="1"/>
</dbReference>
<dbReference type="Gene3D" id="1.10.10.60">
    <property type="entry name" value="Homeodomain-like"/>
    <property type="match status" value="2"/>
</dbReference>
<dbReference type="OrthoDB" id="9791615at2"/>